<evidence type="ECO:0000256" key="7">
    <source>
        <dbReference type="HAMAP-Rule" id="MF_01416"/>
    </source>
</evidence>
<dbReference type="Gene3D" id="1.10.520.20">
    <property type="entry name" value="N-terminal domain of the delta subunit of the F1F0-ATP synthase"/>
    <property type="match status" value="1"/>
</dbReference>
<keyword evidence="5 7" id="KW-0472">Membrane</keyword>
<dbReference type="Proteomes" id="UP001059380">
    <property type="component" value="Chromosome"/>
</dbReference>
<evidence type="ECO:0000256" key="5">
    <source>
        <dbReference type="ARBA" id="ARBA00023136"/>
    </source>
</evidence>
<protein>
    <recommendedName>
        <fullName evidence="7">ATP synthase subunit delta</fullName>
    </recommendedName>
    <alternativeName>
        <fullName evidence="7">ATP synthase F(1) sector subunit delta</fullName>
    </alternativeName>
    <alternativeName>
        <fullName evidence="7">F-type ATPase subunit delta</fullName>
        <shortName evidence="7">F-ATPase subunit delta</shortName>
    </alternativeName>
</protein>
<dbReference type="InterPro" id="IPR000711">
    <property type="entry name" value="ATPase_OSCP/dsu"/>
</dbReference>
<keyword evidence="9" id="KW-1185">Reference proteome</keyword>
<dbReference type="EMBL" id="CP093313">
    <property type="protein sequence ID" value="UWZ83886.1"/>
    <property type="molecule type" value="Genomic_DNA"/>
</dbReference>
<comment type="function">
    <text evidence="7">F(1)F(0) ATP synthase produces ATP from ADP in the presence of a proton or sodium gradient. F-type ATPases consist of two structural domains, F(1) containing the extramembraneous catalytic core and F(0) containing the membrane proton channel, linked together by a central stalk and a peripheral stalk. During catalysis, ATP synthesis in the catalytic domain of F(1) is coupled via a rotary mechanism of the central stalk subunits to proton translocation.</text>
</comment>
<dbReference type="KEGG" id="orp:MOP44_25430"/>
<dbReference type="AlphaFoldDB" id="A0A9J7BSK5"/>
<dbReference type="InterPro" id="IPR026015">
    <property type="entry name" value="ATP_synth_OSCP/delta_N_sf"/>
</dbReference>
<sequence length="179" mass="19722">MAAFVSHYARALADVVLQAKLDIAGIDRQINDFLAAWDSSPQLREVFENPAISEAQKVTVLDKMNAKLGMIPQLRNFIAVLIRNGRVAHVREVIQAYRTELQERQGVRQAEIVTARELGEQERNFLLAGVGQLAGAKIQATFKLDPSILGGTVVRIGSTVYDGSVKGRLERLREELVAG</sequence>
<evidence type="ECO:0000256" key="4">
    <source>
        <dbReference type="ARBA" id="ARBA00023065"/>
    </source>
</evidence>
<keyword evidence="4 7" id="KW-0406">Ion transport</keyword>
<dbReference type="GO" id="GO:0005886">
    <property type="term" value="C:plasma membrane"/>
    <property type="evidence" value="ECO:0007669"/>
    <property type="project" value="UniProtKB-SubCell"/>
</dbReference>
<comment type="function">
    <text evidence="7">This protein is part of the stalk that links CF(0) to CF(1). It either transmits conformational changes from CF(0) to CF(1) or is implicated in proton conduction.</text>
</comment>
<evidence type="ECO:0000256" key="3">
    <source>
        <dbReference type="ARBA" id="ARBA00022781"/>
    </source>
</evidence>
<dbReference type="NCBIfam" id="TIGR01145">
    <property type="entry name" value="ATP_synt_delta"/>
    <property type="match status" value="1"/>
</dbReference>
<reference evidence="8" key="1">
    <citation type="submission" date="2021-04" db="EMBL/GenBank/DDBJ databases">
        <title>Phylogenetic analysis of Acidobacteriaceae.</title>
        <authorList>
            <person name="Qiu L."/>
            <person name="Zhang Q."/>
        </authorList>
    </citation>
    <scope>NUCLEOTIDE SEQUENCE</scope>
    <source>
        <strain evidence="8">DSM 25168</strain>
    </source>
</reference>
<evidence type="ECO:0000256" key="2">
    <source>
        <dbReference type="ARBA" id="ARBA00022448"/>
    </source>
</evidence>
<comment type="similarity">
    <text evidence="7">Belongs to the ATPase delta chain family.</text>
</comment>
<dbReference type="HAMAP" id="MF_01416">
    <property type="entry name" value="ATP_synth_delta_bact"/>
    <property type="match status" value="1"/>
</dbReference>
<dbReference type="RefSeq" id="WP_260793368.1">
    <property type="nucleotide sequence ID" value="NZ_CP093313.1"/>
</dbReference>
<evidence type="ECO:0000256" key="6">
    <source>
        <dbReference type="ARBA" id="ARBA00023310"/>
    </source>
</evidence>
<gene>
    <name evidence="7 8" type="primary">atpH</name>
    <name evidence="8" type="ORF">MOP44_25430</name>
</gene>
<keyword evidence="7" id="KW-0139">CF(1)</keyword>
<dbReference type="GO" id="GO:0045259">
    <property type="term" value="C:proton-transporting ATP synthase complex"/>
    <property type="evidence" value="ECO:0007669"/>
    <property type="project" value="UniProtKB-KW"/>
</dbReference>
<accession>A0A9J7BSK5</accession>
<dbReference type="Pfam" id="PF00213">
    <property type="entry name" value="OSCP"/>
    <property type="match status" value="1"/>
</dbReference>
<organism evidence="8 9">
    <name type="scientific">Occallatibacter riparius</name>
    <dbReference type="NCBI Taxonomy" id="1002689"/>
    <lineage>
        <taxon>Bacteria</taxon>
        <taxon>Pseudomonadati</taxon>
        <taxon>Acidobacteriota</taxon>
        <taxon>Terriglobia</taxon>
        <taxon>Terriglobales</taxon>
        <taxon>Acidobacteriaceae</taxon>
        <taxon>Occallatibacter</taxon>
    </lineage>
</organism>
<dbReference type="SUPFAM" id="SSF47928">
    <property type="entry name" value="N-terminal domain of the delta subunit of the F1F0-ATP synthase"/>
    <property type="match status" value="1"/>
</dbReference>
<dbReference type="PRINTS" id="PR00125">
    <property type="entry name" value="ATPASEDELTA"/>
</dbReference>
<keyword evidence="3 7" id="KW-0375">Hydrogen ion transport</keyword>
<comment type="subcellular location">
    <subcellularLocation>
        <location evidence="7">Cell membrane</location>
        <topology evidence="7">Peripheral membrane protein</topology>
    </subcellularLocation>
    <subcellularLocation>
        <location evidence="1">Membrane</location>
    </subcellularLocation>
</comment>
<evidence type="ECO:0000256" key="1">
    <source>
        <dbReference type="ARBA" id="ARBA00004370"/>
    </source>
</evidence>
<dbReference type="GO" id="GO:0046933">
    <property type="term" value="F:proton-transporting ATP synthase activity, rotational mechanism"/>
    <property type="evidence" value="ECO:0007669"/>
    <property type="project" value="UniProtKB-UniRule"/>
</dbReference>
<proteinExistence type="inferred from homology"/>
<evidence type="ECO:0000313" key="9">
    <source>
        <dbReference type="Proteomes" id="UP001059380"/>
    </source>
</evidence>
<keyword evidence="2 7" id="KW-0813">Transport</keyword>
<keyword evidence="6 7" id="KW-0066">ATP synthesis</keyword>
<evidence type="ECO:0000313" key="8">
    <source>
        <dbReference type="EMBL" id="UWZ83886.1"/>
    </source>
</evidence>
<dbReference type="PANTHER" id="PTHR11910">
    <property type="entry name" value="ATP SYNTHASE DELTA CHAIN"/>
    <property type="match status" value="1"/>
</dbReference>
<name>A0A9J7BSK5_9BACT</name>
<keyword evidence="7" id="KW-1003">Cell membrane</keyword>